<keyword evidence="2" id="KW-1185">Reference proteome</keyword>
<proteinExistence type="predicted"/>
<sequence length="729" mass="76407">MASQYSVSLLLASFGLCLGLFLDVMETIPDGGMIFFGKLAEGSKAASPARSKRATETCRSGPITASILEDPLFIIQYDVEQFDACLNNEVLKANLAPLLDQPLPNDYLAVIKGKLDEVYPDGIPDDQLKVLSYFSRLYSPEEIRKWKVTSNDTLMALLNPDGGAWKPDQLKQLISTYLELGGNLTGSLLSALEGRNLCLLEADQLRQISPESIGHAEKLDVSSCSQGQKDILYEKARAAFANQEGTSAYYPLIQPYLGGAPVEDLRKLARSQVAMDINTFTNLKPEELKELSVQDAKDLLGVHLPELKDAESHPSVAMWIKSHFQSELDALGIGLQGGMAAPSPTSGTTAIPFADETSVSVETTNATIIGLHPETAVPIGSTEISDVATTSEGTASRFPVPTTLTDTSRATTVSHDITANVTVVAVTRGINTTSILNTTVSSNVIVDGTVPPTMATHSNVSTSRNGIVASTSVATNGTILPIVDTDISVTTSVATAGALTNVTNNGSVLPTVVTHINATSSVLTTEASTGATTGGTTLPSTATSVNVTSSINTTMASNNITNNGIILHTLEMHINETSTPKATISHGPTPDVNRSSSTPEASLTTSSEQPLPPPGPLPNSTTSAFPYRASTTSGKTSAASSRTTVPIFGTPHGTASSPNPVRPHTTIAATPKKGTTSRAPPETEQPSYPTPNGYINVKPLSASPSCSSLSCLLLTPSLAVGLLVLRGHF</sequence>
<reference evidence="1" key="1">
    <citation type="submission" date="2021-08" db="EMBL/GenBank/DDBJ databases">
        <title>The first chromosome-level gecko genome reveals the dynamic sex chromosomes of Neotropical dwarf geckos (Sphaerodactylidae: Sphaerodactylus).</title>
        <authorList>
            <person name="Pinto B.J."/>
            <person name="Keating S.E."/>
            <person name="Gamble T."/>
        </authorList>
    </citation>
    <scope>NUCLEOTIDE SEQUENCE</scope>
    <source>
        <strain evidence="1">TG3544</strain>
    </source>
</reference>
<comment type="caution">
    <text evidence="1">The sequence shown here is derived from an EMBL/GenBank/DDBJ whole genome shotgun (WGS) entry which is preliminary data.</text>
</comment>
<dbReference type="Proteomes" id="UP000827872">
    <property type="component" value="Linkage Group LG04"/>
</dbReference>
<evidence type="ECO:0000313" key="1">
    <source>
        <dbReference type="EMBL" id="KAH8005832.1"/>
    </source>
</evidence>
<accession>A0ACB8FKQ9</accession>
<protein>
    <submittedName>
        <fullName evidence="1">Uncharacterized protein</fullName>
    </submittedName>
</protein>
<name>A0ACB8FKQ9_9SAUR</name>
<evidence type="ECO:0000313" key="2">
    <source>
        <dbReference type="Proteomes" id="UP000827872"/>
    </source>
</evidence>
<gene>
    <name evidence="1" type="ORF">K3G42_031317</name>
</gene>
<dbReference type="EMBL" id="CM037617">
    <property type="protein sequence ID" value="KAH8005832.1"/>
    <property type="molecule type" value="Genomic_DNA"/>
</dbReference>
<organism evidence="1 2">
    <name type="scientific">Sphaerodactylus townsendi</name>
    <dbReference type="NCBI Taxonomy" id="933632"/>
    <lineage>
        <taxon>Eukaryota</taxon>
        <taxon>Metazoa</taxon>
        <taxon>Chordata</taxon>
        <taxon>Craniata</taxon>
        <taxon>Vertebrata</taxon>
        <taxon>Euteleostomi</taxon>
        <taxon>Lepidosauria</taxon>
        <taxon>Squamata</taxon>
        <taxon>Bifurcata</taxon>
        <taxon>Gekkota</taxon>
        <taxon>Sphaerodactylidae</taxon>
        <taxon>Sphaerodactylus</taxon>
    </lineage>
</organism>